<keyword evidence="1" id="KW-0004">4Fe-4S</keyword>
<evidence type="ECO:0000256" key="2">
    <source>
        <dbReference type="ARBA" id="ARBA00022723"/>
    </source>
</evidence>
<accession>A0ABN4YG95</accession>
<keyword evidence="4" id="KW-0408">Iron</keyword>
<proteinExistence type="predicted"/>
<dbReference type="PANTHER" id="PTHR43105:SF9">
    <property type="entry name" value="NADPH-FE(3+) OXIDOREDUCTASE SUBUNIT ALPHA"/>
    <property type="match status" value="1"/>
</dbReference>
<dbReference type="InterPro" id="IPR006657">
    <property type="entry name" value="MoPterin_dinucl-bd_dom"/>
</dbReference>
<dbReference type="EMBL" id="CP020472">
    <property type="protein sequence ID" value="ARD22005.1"/>
    <property type="molecule type" value="Genomic_DNA"/>
</dbReference>
<dbReference type="SUPFAM" id="SSF53706">
    <property type="entry name" value="Formate dehydrogenase/DMSO reductase, domains 1-3"/>
    <property type="match status" value="1"/>
</dbReference>
<evidence type="ECO:0000256" key="1">
    <source>
        <dbReference type="ARBA" id="ARBA00022485"/>
    </source>
</evidence>
<dbReference type="Proteomes" id="UP000191820">
    <property type="component" value="Chromosome"/>
</dbReference>
<evidence type="ECO:0000313" key="7">
    <source>
        <dbReference type="EMBL" id="ARD22005.1"/>
    </source>
</evidence>
<gene>
    <name evidence="7" type="ORF">SJ2017_1692</name>
</gene>
<dbReference type="PANTHER" id="PTHR43105">
    <property type="entry name" value="RESPIRATORY NITRATE REDUCTASE"/>
    <property type="match status" value="1"/>
</dbReference>
<evidence type="ECO:0000256" key="3">
    <source>
        <dbReference type="ARBA" id="ARBA00023002"/>
    </source>
</evidence>
<dbReference type="SUPFAM" id="SSF50692">
    <property type="entry name" value="ADC-like"/>
    <property type="match status" value="1"/>
</dbReference>
<evidence type="ECO:0000256" key="4">
    <source>
        <dbReference type="ARBA" id="ARBA00023004"/>
    </source>
</evidence>
<protein>
    <submittedName>
        <fullName evidence="7">Nitrate reductase</fullName>
    </submittedName>
</protein>
<dbReference type="Pfam" id="PF00384">
    <property type="entry name" value="Molybdopterin"/>
    <property type="match status" value="1"/>
</dbReference>
<dbReference type="Pfam" id="PF01568">
    <property type="entry name" value="Molydop_binding"/>
    <property type="match status" value="1"/>
</dbReference>
<keyword evidence="2" id="KW-0479">Metal-binding</keyword>
<dbReference type="Pfam" id="PF04879">
    <property type="entry name" value="Molybdop_Fe4S4"/>
    <property type="match status" value="1"/>
</dbReference>
<reference evidence="7 8" key="1">
    <citation type="submission" date="2017-03" db="EMBL/GenBank/DDBJ databases">
        <title>Genome sequencing of Shewanella japonica KCTC 22435.</title>
        <authorList>
            <person name="Kim K.M."/>
        </authorList>
    </citation>
    <scope>NUCLEOTIDE SEQUENCE [LARGE SCALE GENOMIC DNA]</scope>
    <source>
        <strain evidence="7 8">KCTC 22435</strain>
    </source>
</reference>
<dbReference type="Gene3D" id="2.20.25.90">
    <property type="entry name" value="ADC-like domains"/>
    <property type="match status" value="1"/>
</dbReference>
<evidence type="ECO:0000313" key="8">
    <source>
        <dbReference type="Proteomes" id="UP000191820"/>
    </source>
</evidence>
<name>A0ABN4YG95_9GAMM</name>
<dbReference type="CDD" id="cd02754">
    <property type="entry name" value="MopB_Nitrate-R-NapA-like"/>
    <property type="match status" value="1"/>
</dbReference>
<sequence length="960" mass="104071">MSHIRSSIQTSCAYCGVGCGVSVSPLAEVTPHVNDEQKNSKASAPMYNLEGDLQHPANKGQLCAKGERLLESLVQPNTLRYPKRKSGKPIDWDVALTTIADSFTKTIAEFGPDSVAFYLSGQLLTEDYYVANKLAKGFIGTANVDTNSRLCMSSAVSGHMRAFGEDVVPGCYDDFEQTDVIVLVGANSAWTHPVLFQRMIKAREQSGTKIIVVDPAKTATSAQADLHLQITPGTDSLLFNGLLQFISENEAQDKAYIDEHTEGFDVVLHTLSSQTDLVKTDQLASSLGLTESELTQFYQLFIANEKVITASCQGVNQSTSGTETTNAIINCHLALGHIGKVGCGFFSLTGQPNAMGGREVGGLATQLACHMGFSAPERQLLADVWQTESIAKDKGLTAVELFDAMADGKIKAVWIMGTNPLVSLPNTAKIQQALDACPFVVVSDITQDAATAKQADILLPALGWSEKCGTVTNSERVITRQRGFIPVKGNAKPDWWALAEVAKRMGFSAAFTFSSSAAVFKEFAQLSKAVKAQFPEKQFDISGMSELTDAEYDRLAPTQWPVTSAAMLGQTERRLYQDGLFSTPSTKAQFIATQPLKSELSVGQHQVLLNSGRSRDQWHTMTRTGHIASLRASIPEPLVALHPIKIQQLELNDGDLVCFATPDAERDLVSCEQSTSNVQAAARVVADDNQSPDMAFMSMHWSSQFSLGKGVNQALNSQLDSISKQPGFKCQATTITKVELALQGVIFGEHDPLFTGTCWNVQQSLSAGECYHIAFDDAEKGFNFQSTSYSLKWTVSLLNKQVIHVQCNMNQGQLVSLKLLSKQQVEVALEPMHLLIGETVDTGLMNRLHQLIKAGNSPLICACTGVTEAKIQDSMLQALDNLVFAQRTSGNEAILCQGDFEQALEQTQSELGCGKQCGSCHSEVVQCASDVWLLGLEDMAIETVAVKNKKQSKSTQEEVA</sequence>
<evidence type="ECO:0000256" key="5">
    <source>
        <dbReference type="ARBA" id="ARBA00023014"/>
    </source>
</evidence>
<dbReference type="Gene3D" id="3.40.228.10">
    <property type="entry name" value="Dimethylsulfoxide Reductase, domain 2"/>
    <property type="match status" value="1"/>
</dbReference>
<dbReference type="Gene3D" id="2.40.40.20">
    <property type="match status" value="1"/>
</dbReference>
<dbReference type="InterPro" id="IPR006656">
    <property type="entry name" value="Mopterin_OxRdtase"/>
</dbReference>
<dbReference type="RefSeq" id="WP_080915496.1">
    <property type="nucleotide sequence ID" value="NZ_CP020472.1"/>
</dbReference>
<dbReference type="InterPro" id="IPR009010">
    <property type="entry name" value="Asp_de-COase-like_dom_sf"/>
</dbReference>
<keyword evidence="8" id="KW-1185">Reference proteome</keyword>
<organism evidence="7 8">
    <name type="scientific">Shewanella japonica</name>
    <dbReference type="NCBI Taxonomy" id="93973"/>
    <lineage>
        <taxon>Bacteria</taxon>
        <taxon>Pseudomonadati</taxon>
        <taxon>Pseudomonadota</taxon>
        <taxon>Gammaproteobacteria</taxon>
        <taxon>Alteromonadales</taxon>
        <taxon>Shewanellaceae</taxon>
        <taxon>Shewanella</taxon>
    </lineage>
</organism>
<keyword evidence="3" id="KW-0560">Oxidoreductase</keyword>
<dbReference type="PROSITE" id="PS51669">
    <property type="entry name" value="4FE4S_MOW_BIS_MGD"/>
    <property type="match status" value="1"/>
</dbReference>
<dbReference type="InterPro" id="IPR050123">
    <property type="entry name" value="Prok_molybdopt-oxidoreductase"/>
</dbReference>
<keyword evidence="5" id="KW-0411">Iron-sulfur</keyword>
<feature type="domain" description="4Fe-4S Mo/W bis-MGD-type" evidence="6">
    <location>
        <begin position="5"/>
        <end position="77"/>
    </location>
</feature>
<dbReference type="SMART" id="SM00926">
    <property type="entry name" value="Molybdop_Fe4S4"/>
    <property type="match status" value="1"/>
</dbReference>
<evidence type="ECO:0000259" key="6">
    <source>
        <dbReference type="PROSITE" id="PS51669"/>
    </source>
</evidence>
<dbReference type="InterPro" id="IPR006963">
    <property type="entry name" value="Mopterin_OxRdtase_4Fe-4S_dom"/>
</dbReference>
<dbReference type="Gene3D" id="3.40.50.740">
    <property type="match status" value="1"/>
</dbReference>